<dbReference type="AlphaFoldDB" id="A0AAV5AH20"/>
<gene>
    <name evidence="2" type="ORF">Clacol_007276</name>
</gene>
<feature type="region of interest" description="Disordered" evidence="1">
    <location>
        <begin position="151"/>
        <end position="186"/>
    </location>
</feature>
<dbReference type="Proteomes" id="UP001050691">
    <property type="component" value="Unassembled WGS sequence"/>
</dbReference>
<dbReference type="EMBL" id="BPWL01000008">
    <property type="protein sequence ID" value="GJJ13027.1"/>
    <property type="molecule type" value="Genomic_DNA"/>
</dbReference>
<accession>A0AAV5AH20</accession>
<organism evidence="2 3">
    <name type="scientific">Clathrus columnatus</name>
    <dbReference type="NCBI Taxonomy" id="1419009"/>
    <lineage>
        <taxon>Eukaryota</taxon>
        <taxon>Fungi</taxon>
        <taxon>Dikarya</taxon>
        <taxon>Basidiomycota</taxon>
        <taxon>Agaricomycotina</taxon>
        <taxon>Agaricomycetes</taxon>
        <taxon>Phallomycetidae</taxon>
        <taxon>Phallales</taxon>
        <taxon>Clathraceae</taxon>
        <taxon>Clathrus</taxon>
    </lineage>
</organism>
<keyword evidence="3" id="KW-1185">Reference proteome</keyword>
<reference evidence="2" key="1">
    <citation type="submission" date="2021-10" db="EMBL/GenBank/DDBJ databases">
        <title>De novo Genome Assembly of Clathrus columnatus (Basidiomycota, Fungi) Using Illumina and Nanopore Sequence Data.</title>
        <authorList>
            <person name="Ogiso-Tanaka E."/>
            <person name="Itagaki H."/>
            <person name="Hosoya T."/>
            <person name="Hosaka K."/>
        </authorList>
    </citation>
    <scope>NUCLEOTIDE SEQUENCE</scope>
    <source>
        <strain evidence="2">MO-923</strain>
    </source>
</reference>
<comment type="caution">
    <text evidence="2">The sequence shown here is derived from an EMBL/GenBank/DDBJ whole genome shotgun (WGS) entry which is preliminary data.</text>
</comment>
<evidence type="ECO:0000313" key="3">
    <source>
        <dbReference type="Proteomes" id="UP001050691"/>
    </source>
</evidence>
<proteinExistence type="predicted"/>
<feature type="compositionally biased region" description="Polar residues" evidence="1">
    <location>
        <begin position="151"/>
        <end position="168"/>
    </location>
</feature>
<name>A0AAV5AH20_9AGAM</name>
<sequence length="199" mass="20964">MADSHDPRIRIHEGIRAIKLFTRRLTDAHGAVLTTTVDRYFPLNHNTHPATQNGLLNFIGESNGLSSFVFVEPQDTALMATYIAGSSMVEVIVSVSTAIVSYSCDIGTTQATCLVANLDPKNSQVVSSSIIKDSIDPVALVEVGPPDVLTQAPSSSSNVVGPASTSTLPEEDKDDDNQGLLPVLGTGSAIKSTEALSKN</sequence>
<evidence type="ECO:0000256" key="1">
    <source>
        <dbReference type="SAM" id="MobiDB-lite"/>
    </source>
</evidence>
<protein>
    <submittedName>
        <fullName evidence="2">Uncharacterized protein</fullName>
    </submittedName>
</protein>
<evidence type="ECO:0000313" key="2">
    <source>
        <dbReference type="EMBL" id="GJJ13027.1"/>
    </source>
</evidence>